<reference evidence="2 3" key="1">
    <citation type="submission" date="2020-08" db="EMBL/GenBank/DDBJ databases">
        <title>Genomic Encyclopedia of Type Strains, Phase IV (KMG-IV): sequencing the most valuable type-strain genomes for metagenomic binning, comparative biology and taxonomic classification.</title>
        <authorList>
            <person name="Goeker M."/>
        </authorList>
    </citation>
    <scope>NUCLEOTIDE SEQUENCE [LARGE SCALE GENOMIC DNA]</scope>
    <source>
        <strain evidence="2 3">DSM 25620</strain>
    </source>
</reference>
<dbReference type="EMBL" id="JACHIL010000001">
    <property type="protein sequence ID" value="MBB5090158.1"/>
    <property type="molecule type" value="Genomic_DNA"/>
</dbReference>
<gene>
    <name evidence="2" type="ORF">HNQ68_000670</name>
</gene>
<evidence type="ECO:0000313" key="2">
    <source>
        <dbReference type="EMBL" id="MBB5090158.1"/>
    </source>
</evidence>
<dbReference type="RefSeq" id="WP_022710731.1">
    <property type="nucleotide sequence ID" value="NZ_JACHIL010000001.1"/>
</dbReference>
<accession>A0A7W8AJE8</accession>
<organism evidence="2 3">
    <name type="scientific">Pseudochrobactrum saccharolyticum</name>
    <dbReference type="NCBI Taxonomy" id="354352"/>
    <lineage>
        <taxon>Bacteria</taxon>
        <taxon>Pseudomonadati</taxon>
        <taxon>Pseudomonadota</taxon>
        <taxon>Alphaproteobacteria</taxon>
        <taxon>Hyphomicrobiales</taxon>
        <taxon>Brucellaceae</taxon>
        <taxon>Pseudochrobactrum</taxon>
    </lineage>
</organism>
<dbReference type="AlphaFoldDB" id="A0A7W8AJE8"/>
<keyword evidence="3" id="KW-1185">Reference proteome</keyword>
<protein>
    <submittedName>
        <fullName evidence="2">Uncharacterized protein</fullName>
    </submittedName>
</protein>
<comment type="caution">
    <text evidence="2">The sequence shown here is derived from an EMBL/GenBank/DDBJ whole genome shotgun (WGS) entry which is preliminary data.</text>
</comment>
<feature type="transmembrane region" description="Helical" evidence="1">
    <location>
        <begin position="7"/>
        <end position="30"/>
    </location>
</feature>
<sequence length="81" mass="8549">MDDYEKYAMGMMIVFGALIIGALITVNLVVYDKPGFLFALGAAIVAWFSAFAVLLDKPRVYGALIAVAIGLVAASIGSYVT</sequence>
<evidence type="ECO:0000256" key="1">
    <source>
        <dbReference type="SAM" id="Phobius"/>
    </source>
</evidence>
<keyword evidence="1" id="KW-0472">Membrane</keyword>
<name>A0A7W8AJE8_9HYPH</name>
<feature type="transmembrane region" description="Helical" evidence="1">
    <location>
        <begin position="36"/>
        <end position="55"/>
    </location>
</feature>
<feature type="transmembrane region" description="Helical" evidence="1">
    <location>
        <begin position="60"/>
        <end position="80"/>
    </location>
</feature>
<proteinExistence type="predicted"/>
<dbReference type="Proteomes" id="UP000531231">
    <property type="component" value="Unassembled WGS sequence"/>
</dbReference>
<evidence type="ECO:0000313" key="3">
    <source>
        <dbReference type="Proteomes" id="UP000531231"/>
    </source>
</evidence>
<keyword evidence="1" id="KW-0812">Transmembrane</keyword>
<keyword evidence="1" id="KW-1133">Transmembrane helix</keyword>